<evidence type="ECO:0000313" key="2">
    <source>
        <dbReference type="Proteomes" id="UP000635477"/>
    </source>
</evidence>
<dbReference type="EMBL" id="JABEYC010000396">
    <property type="protein sequence ID" value="KAF4978094.1"/>
    <property type="molecule type" value="Genomic_DNA"/>
</dbReference>
<sequence length="104" mass="11334">MCHTVIAQRMCKVCRRSLGETVIDFTRCARKCSSPFYCLTPEPQMELCGLCTATATLSTPVLAQHAIEGTSTVAASSGTRLYDHAFAKTATYPRPEATRHAKAH</sequence>
<gene>
    <name evidence="1" type="ORF">FZEAL_5484</name>
</gene>
<accession>A0A8H4UJR1</accession>
<protein>
    <submittedName>
        <fullName evidence="1">Uncharacterized protein</fullName>
    </submittedName>
</protein>
<comment type="caution">
    <text evidence="1">The sequence shown here is derived from an EMBL/GenBank/DDBJ whole genome shotgun (WGS) entry which is preliminary data.</text>
</comment>
<evidence type="ECO:0000313" key="1">
    <source>
        <dbReference type="EMBL" id="KAF4978094.1"/>
    </source>
</evidence>
<organism evidence="1 2">
    <name type="scientific">Fusarium zealandicum</name>
    <dbReference type="NCBI Taxonomy" id="1053134"/>
    <lineage>
        <taxon>Eukaryota</taxon>
        <taxon>Fungi</taxon>
        <taxon>Dikarya</taxon>
        <taxon>Ascomycota</taxon>
        <taxon>Pezizomycotina</taxon>
        <taxon>Sordariomycetes</taxon>
        <taxon>Hypocreomycetidae</taxon>
        <taxon>Hypocreales</taxon>
        <taxon>Nectriaceae</taxon>
        <taxon>Fusarium</taxon>
        <taxon>Fusarium staphyleae species complex</taxon>
    </lineage>
</organism>
<proteinExistence type="predicted"/>
<dbReference type="AlphaFoldDB" id="A0A8H4UJR1"/>
<reference evidence="1" key="2">
    <citation type="submission" date="2020-05" db="EMBL/GenBank/DDBJ databases">
        <authorList>
            <person name="Kim H.-S."/>
            <person name="Proctor R.H."/>
            <person name="Brown D.W."/>
        </authorList>
    </citation>
    <scope>NUCLEOTIDE SEQUENCE</scope>
    <source>
        <strain evidence="1">NRRL 22465</strain>
    </source>
</reference>
<dbReference type="Proteomes" id="UP000635477">
    <property type="component" value="Unassembled WGS sequence"/>
</dbReference>
<name>A0A8H4UJR1_9HYPO</name>
<dbReference type="OrthoDB" id="5116474at2759"/>
<reference evidence="1" key="1">
    <citation type="journal article" date="2020" name="BMC Genomics">
        <title>Correction to: Identification and distribution of gene clusters required for synthesis of sphingolipid metabolism inhibitors in diverse species of the filamentous fungus Fusarium.</title>
        <authorList>
            <person name="Kim H.S."/>
            <person name="Lohmar J.M."/>
            <person name="Busman M."/>
            <person name="Brown D.W."/>
            <person name="Naumann T.A."/>
            <person name="Divon H.H."/>
            <person name="Lysoe E."/>
            <person name="Uhlig S."/>
            <person name="Proctor R.H."/>
        </authorList>
    </citation>
    <scope>NUCLEOTIDE SEQUENCE</scope>
    <source>
        <strain evidence="1">NRRL 22465</strain>
    </source>
</reference>
<keyword evidence="2" id="KW-1185">Reference proteome</keyword>